<sequence>MDRFAERDGGVDVALKIEVFASQPPCSGGRLVLKLMEEIKQEYGDKIDVEVHKGLTEKAKEYGLKVSPAIVIDRDIRIIGVCPTKNTLKNAIREAGVL</sequence>
<organism evidence="3">
    <name type="scientific">Candidatus Methanosuratincola petrocarbonis</name>
    <name type="common">ex Vanwonterghem et al. 2016</name>
    <dbReference type="NCBI Taxonomy" id="1867261"/>
    <lineage>
        <taxon>Archaea</taxon>
        <taxon>Thermoproteota</taxon>
        <taxon>Methanosuratincolia</taxon>
        <taxon>Candidatus Methanomethylicales</taxon>
        <taxon>Candidatus Methanomethylicaceae</taxon>
        <taxon>Candidatus Methanosuratincola (ex Vanwonterghem et al. 2016)</taxon>
    </lineage>
</organism>
<protein>
    <submittedName>
        <fullName evidence="3">Thioredoxin</fullName>
    </submittedName>
</protein>
<proteinExistence type="inferred from homology"/>
<accession>A0A7J3V0X4</accession>
<dbReference type="Gene3D" id="3.40.30.10">
    <property type="entry name" value="Glutaredoxin"/>
    <property type="match status" value="1"/>
</dbReference>
<name>A0A7J3V0X4_9CREN</name>
<dbReference type="Pfam" id="PF13192">
    <property type="entry name" value="Thioredoxin_3"/>
    <property type="match status" value="1"/>
</dbReference>
<comment type="similarity">
    <text evidence="1">Belongs to the glutaredoxin family.</text>
</comment>
<comment type="caution">
    <text evidence="3">The sequence shown here is derived from an EMBL/GenBank/DDBJ whole genome shotgun (WGS) entry which is preliminary data.</text>
</comment>
<dbReference type="InterPro" id="IPR012336">
    <property type="entry name" value="Thioredoxin-like_fold"/>
</dbReference>
<evidence type="ECO:0000259" key="2">
    <source>
        <dbReference type="Pfam" id="PF13192"/>
    </source>
</evidence>
<evidence type="ECO:0000313" key="3">
    <source>
        <dbReference type="EMBL" id="HHI49682.1"/>
    </source>
</evidence>
<gene>
    <name evidence="3" type="ORF">ENL91_05875</name>
</gene>
<dbReference type="EMBL" id="DRVT01000069">
    <property type="protein sequence ID" value="HHI49682.1"/>
    <property type="molecule type" value="Genomic_DNA"/>
</dbReference>
<feature type="domain" description="Thioredoxin-like fold" evidence="2">
    <location>
        <begin position="16"/>
        <end position="92"/>
    </location>
</feature>
<dbReference type="SUPFAM" id="SSF52833">
    <property type="entry name" value="Thioredoxin-like"/>
    <property type="match status" value="1"/>
</dbReference>
<evidence type="ECO:0000256" key="1">
    <source>
        <dbReference type="ARBA" id="ARBA00007787"/>
    </source>
</evidence>
<dbReference type="AlphaFoldDB" id="A0A7J3V0X4"/>
<dbReference type="InterPro" id="IPR036249">
    <property type="entry name" value="Thioredoxin-like_sf"/>
</dbReference>
<reference evidence="3" key="1">
    <citation type="journal article" date="2020" name="mSystems">
        <title>Genome- and Community-Level Interaction Insights into Carbon Utilization and Element Cycling Functions of Hydrothermarchaeota in Hydrothermal Sediment.</title>
        <authorList>
            <person name="Zhou Z."/>
            <person name="Liu Y."/>
            <person name="Xu W."/>
            <person name="Pan J."/>
            <person name="Luo Z.H."/>
            <person name="Li M."/>
        </authorList>
    </citation>
    <scope>NUCLEOTIDE SEQUENCE [LARGE SCALE GENOMIC DNA]</scope>
    <source>
        <strain evidence="3">SpSt-1038</strain>
    </source>
</reference>